<organism evidence="1 2">
    <name type="scientific">Pavo cristatus</name>
    <name type="common">Indian peafowl</name>
    <name type="synonym">Blue peafowl</name>
    <dbReference type="NCBI Taxonomy" id="9049"/>
    <lineage>
        <taxon>Eukaryota</taxon>
        <taxon>Metazoa</taxon>
        <taxon>Chordata</taxon>
        <taxon>Craniata</taxon>
        <taxon>Vertebrata</taxon>
        <taxon>Euteleostomi</taxon>
        <taxon>Archelosauria</taxon>
        <taxon>Archosauria</taxon>
        <taxon>Dinosauria</taxon>
        <taxon>Saurischia</taxon>
        <taxon>Theropoda</taxon>
        <taxon>Coelurosauria</taxon>
        <taxon>Aves</taxon>
        <taxon>Neognathae</taxon>
        <taxon>Galloanserae</taxon>
        <taxon>Galliformes</taxon>
        <taxon>Phasianidae</taxon>
        <taxon>Phasianinae</taxon>
        <taxon>Pavo</taxon>
    </lineage>
</organism>
<reference evidence="1" key="2">
    <citation type="submission" date="2025-09" db="UniProtKB">
        <authorList>
            <consortium name="Ensembl"/>
        </authorList>
    </citation>
    <scope>IDENTIFICATION</scope>
</reference>
<accession>A0A8C9FCI5</accession>
<protein>
    <submittedName>
        <fullName evidence="1">Uncharacterized protein</fullName>
    </submittedName>
</protein>
<proteinExistence type="predicted"/>
<dbReference type="Ensembl" id="ENSPSTT00000012922.1">
    <property type="protein sequence ID" value="ENSPSTP00000012323.1"/>
    <property type="gene ID" value="ENSPSTG00000008689.1"/>
</dbReference>
<evidence type="ECO:0000313" key="1">
    <source>
        <dbReference type="Ensembl" id="ENSPSTP00000012323.1"/>
    </source>
</evidence>
<dbReference type="AlphaFoldDB" id="A0A8C9FCI5"/>
<name>A0A8C9FCI5_PAVCR</name>
<sequence>MLHGECGVIEWYQNVRENLIWQDHVLKNWTERASGELNLQLALDMLLLKEHGVCGMLNLTDRGCCITIRNATTTIAEAGQKMKEITLHIYISNWM</sequence>
<dbReference type="Gene3D" id="1.10.287.210">
    <property type="match status" value="1"/>
</dbReference>
<evidence type="ECO:0000313" key="2">
    <source>
        <dbReference type="Proteomes" id="UP000694428"/>
    </source>
</evidence>
<dbReference type="Proteomes" id="UP000694428">
    <property type="component" value="Unplaced"/>
</dbReference>
<keyword evidence="2" id="KW-1185">Reference proteome</keyword>
<dbReference type="SUPFAM" id="SSF58069">
    <property type="entry name" value="Virus ectodomain"/>
    <property type="match status" value="1"/>
</dbReference>
<reference evidence="1" key="1">
    <citation type="submission" date="2025-08" db="UniProtKB">
        <authorList>
            <consortium name="Ensembl"/>
        </authorList>
    </citation>
    <scope>IDENTIFICATION</scope>
</reference>